<sequence>MPRAIEDGVHVLFYHRLLEVRYINFNFSFIFTPTYFTITFFFRFSSYGLSSCLSRCLFINNYVILYMSKGGKKT</sequence>
<keyword evidence="3" id="KW-1185">Reference proteome</keyword>
<gene>
    <name evidence="2" type="ORF">ACN38_g12400</name>
</gene>
<evidence type="ECO:0000313" key="2">
    <source>
        <dbReference type="EMBL" id="KOS36832.1"/>
    </source>
</evidence>
<keyword evidence="1" id="KW-0472">Membrane</keyword>
<dbReference type="Proteomes" id="UP000037696">
    <property type="component" value="Unassembled WGS sequence"/>
</dbReference>
<name>A0A0M9W9W4_9EURO</name>
<protein>
    <submittedName>
        <fullName evidence="2">Uncharacterized protein</fullName>
    </submittedName>
</protein>
<reference evidence="2 3" key="1">
    <citation type="submission" date="2015-08" db="EMBL/GenBank/DDBJ databases">
        <title>Genome sequencing of Penicillium nordicum.</title>
        <authorList>
            <person name="Nguyen H.D."/>
            <person name="Seifert K.A."/>
        </authorList>
    </citation>
    <scope>NUCLEOTIDE SEQUENCE [LARGE SCALE GENOMIC DNA]</scope>
    <source>
        <strain evidence="2 3">DAOMC 185683</strain>
    </source>
</reference>
<accession>A0A0M9W9W4</accession>
<dbReference type="AlphaFoldDB" id="A0A0M9W9W4"/>
<evidence type="ECO:0000313" key="3">
    <source>
        <dbReference type="Proteomes" id="UP000037696"/>
    </source>
</evidence>
<proteinExistence type="predicted"/>
<organism evidence="2 3">
    <name type="scientific">Penicillium nordicum</name>
    <dbReference type="NCBI Taxonomy" id="229535"/>
    <lineage>
        <taxon>Eukaryota</taxon>
        <taxon>Fungi</taxon>
        <taxon>Dikarya</taxon>
        <taxon>Ascomycota</taxon>
        <taxon>Pezizomycotina</taxon>
        <taxon>Eurotiomycetes</taxon>
        <taxon>Eurotiomycetidae</taxon>
        <taxon>Eurotiales</taxon>
        <taxon>Aspergillaceae</taxon>
        <taxon>Penicillium</taxon>
    </lineage>
</organism>
<keyword evidence="1" id="KW-1133">Transmembrane helix</keyword>
<dbReference type="EMBL" id="LHQQ01000384">
    <property type="protein sequence ID" value="KOS36832.1"/>
    <property type="molecule type" value="Genomic_DNA"/>
</dbReference>
<evidence type="ECO:0000256" key="1">
    <source>
        <dbReference type="SAM" id="Phobius"/>
    </source>
</evidence>
<comment type="caution">
    <text evidence="2">The sequence shown here is derived from an EMBL/GenBank/DDBJ whole genome shotgun (WGS) entry which is preliminary data.</text>
</comment>
<keyword evidence="1" id="KW-0812">Transmembrane</keyword>
<feature type="transmembrane region" description="Helical" evidence="1">
    <location>
        <begin position="22"/>
        <end position="42"/>
    </location>
</feature>